<dbReference type="Proteomes" id="UP001596267">
    <property type="component" value="Unassembled WGS sequence"/>
</dbReference>
<organism evidence="2 3">
    <name type="scientific">Sporolactobacillus kofuensis</name>
    <dbReference type="NCBI Taxonomy" id="269672"/>
    <lineage>
        <taxon>Bacteria</taxon>
        <taxon>Bacillati</taxon>
        <taxon>Bacillota</taxon>
        <taxon>Bacilli</taxon>
        <taxon>Bacillales</taxon>
        <taxon>Sporolactobacillaceae</taxon>
        <taxon>Sporolactobacillus</taxon>
    </lineage>
</organism>
<dbReference type="InterPro" id="IPR007393">
    <property type="entry name" value="YlxR_dom"/>
</dbReference>
<dbReference type="Gene3D" id="3.30.1230.10">
    <property type="entry name" value="YlxR-like"/>
    <property type="match status" value="1"/>
</dbReference>
<evidence type="ECO:0000313" key="2">
    <source>
        <dbReference type="EMBL" id="MFC6385461.1"/>
    </source>
</evidence>
<reference evidence="3" key="1">
    <citation type="journal article" date="2019" name="Int. J. Syst. Evol. Microbiol.">
        <title>The Global Catalogue of Microorganisms (GCM) 10K type strain sequencing project: providing services to taxonomists for standard genome sequencing and annotation.</title>
        <authorList>
            <consortium name="The Broad Institute Genomics Platform"/>
            <consortium name="The Broad Institute Genome Sequencing Center for Infectious Disease"/>
            <person name="Wu L."/>
            <person name="Ma J."/>
        </authorList>
    </citation>
    <scope>NUCLEOTIDE SEQUENCE [LARGE SCALE GENOMIC DNA]</scope>
    <source>
        <strain evidence="3">CCUG 42001</strain>
    </source>
</reference>
<name>A0ABW1WAS5_9BACL</name>
<feature type="domain" description="YlxR" evidence="1">
    <location>
        <begin position="10"/>
        <end position="82"/>
    </location>
</feature>
<dbReference type="Pfam" id="PF04296">
    <property type="entry name" value="YlxR"/>
    <property type="match status" value="1"/>
</dbReference>
<evidence type="ECO:0000313" key="3">
    <source>
        <dbReference type="Proteomes" id="UP001596267"/>
    </source>
</evidence>
<dbReference type="CDD" id="cd00279">
    <property type="entry name" value="YlxR"/>
    <property type="match status" value="1"/>
</dbReference>
<gene>
    <name evidence="2" type="primary">rnpM</name>
    <name evidence="2" type="synonym">ylxR</name>
    <name evidence="2" type="ORF">ACFP7A_02510</name>
</gene>
<evidence type="ECO:0000259" key="1">
    <source>
        <dbReference type="Pfam" id="PF04296"/>
    </source>
</evidence>
<protein>
    <submittedName>
        <fullName evidence="2">RNase P modulator RnpM</fullName>
    </submittedName>
</protein>
<dbReference type="PANTHER" id="PTHR34215:SF1">
    <property type="entry name" value="YLXR DOMAIN-CONTAINING PROTEIN"/>
    <property type="match status" value="1"/>
</dbReference>
<accession>A0ABW1WAS5</accession>
<dbReference type="PANTHER" id="PTHR34215">
    <property type="entry name" value="BLL0784 PROTEIN"/>
    <property type="match status" value="1"/>
</dbReference>
<keyword evidence="3" id="KW-1185">Reference proteome</keyword>
<dbReference type="RefSeq" id="WP_253052173.1">
    <property type="nucleotide sequence ID" value="NZ_JAMXWN010000001.1"/>
</dbReference>
<comment type="caution">
    <text evidence="2">The sequence shown here is derived from an EMBL/GenBank/DDBJ whole genome shotgun (WGS) entry which is preliminary data.</text>
</comment>
<dbReference type="EMBL" id="JBHSTQ010000002">
    <property type="protein sequence ID" value="MFC6385461.1"/>
    <property type="molecule type" value="Genomic_DNA"/>
</dbReference>
<proteinExistence type="predicted"/>
<dbReference type="SUPFAM" id="SSF64376">
    <property type="entry name" value="YlxR-like"/>
    <property type="match status" value="1"/>
</dbReference>
<sequence>MPKQRKIPLRKCIVCQESAEKKNLFRIVRSPEGEVFLDLTGKKNGRGAYLSKKVDCVRKAQTKNLLSRHLGVPVPEQVFDEMMTYLETHSANDQ</sequence>
<dbReference type="InterPro" id="IPR037465">
    <property type="entry name" value="YlxR"/>
</dbReference>
<dbReference type="NCBIfam" id="NF047356">
    <property type="entry name" value="RNA_bind_RnpM"/>
    <property type="match status" value="1"/>
</dbReference>
<dbReference type="InterPro" id="IPR035931">
    <property type="entry name" value="YlxR-like_sf"/>
</dbReference>